<feature type="transmembrane region" description="Helical" evidence="1">
    <location>
        <begin position="74"/>
        <end position="96"/>
    </location>
</feature>
<name>A0A327NB58_PSEFL</name>
<evidence type="ECO:0000256" key="1">
    <source>
        <dbReference type="SAM" id="Phobius"/>
    </source>
</evidence>
<keyword evidence="1" id="KW-0472">Membrane</keyword>
<evidence type="ECO:0008006" key="4">
    <source>
        <dbReference type="Google" id="ProtNLM"/>
    </source>
</evidence>
<dbReference type="AlphaFoldDB" id="A0A327NB58"/>
<keyword evidence="1" id="KW-1133">Transmembrane helix</keyword>
<dbReference type="Proteomes" id="UP000249493">
    <property type="component" value="Unassembled WGS sequence"/>
</dbReference>
<evidence type="ECO:0000313" key="2">
    <source>
        <dbReference type="EMBL" id="RAI71499.1"/>
    </source>
</evidence>
<proteinExistence type="predicted"/>
<dbReference type="EMBL" id="QLIN01000002">
    <property type="protein sequence ID" value="RAI71499.1"/>
    <property type="molecule type" value="Genomic_DNA"/>
</dbReference>
<protein>
    <recommendedName>
        <fullName evidence="4">DUF4234 domain-containing protein</fullName>
    </recommendedName>
</protein>
<feature type="transmembrane region" description="Helical" evidence="1">
    <location>
        <begin position="16"/>
        <end position="35"/>
    </location>
</feature>
<reference evidence="2 3" key="1">
    <citation type="submission" date="2018-06" db="EMBL/GenBank/DDBJ databases">
        <authorList>
            <person name="Zhirakovskaya E."/>
        </authorList>
    </citation>
    <scope>NUCLEOTIDE SEQUENCE [LARGE SCALE GENOMIC DNA]</scope>
    <source>
        <strain evidence="2 3">LY3</strain>
    </source>
</reference>
<sequence length="148" mass="17032">MSDISTLKEKINTRTFPLLLLGTLSAGLYMNVWMYKTITALEEVTHIKTMSPALFAFYLIIIGSIGTLGSVPHYYAFALIGVLFILYLLLTLLWCFRVRRVLRAYALAEHNFELRMNLVYTGLFTFYYINYCINALPGDKQKHEEKTG</sequence>
<keyword evidence="1" id="KW-0812">Transmembrane</keyword>
<evidence type="ECO:0000313" key="3">
    <source>
        <dbReference type="Proteomes" id="UP000249493"/>
    </source>
</evidence>
<organism evidence="2 3">
    <name type="scientific">Pseudomonas fluorescens</name>
    <dbReference type="NCBI Taxonomy" id="294"/>
    <lineage>
        <taxon>Bacteria</taxon>
        <taxon>Pseudomonadati</taxon>
        <taxon>Pseudomonadota</taxon>
        <taxon>Gammaproteobacteria</taxon>
        <taxon>Pseudomonadales</taxon>
        <taxon>Pseudomonadaceae</taxon>
        <taxon>Pseudomonas</taxon>
    </lineage>
</organism>
<accession>A0A327NB58</accession>
<feature type="transmembrane region" description="Helical" evidence="1">
    <location>
        <begin position="117"/>
        <end position="136"/>
    </location>
</feature>
<gene>
    <name evidence="2" type="ORF">DOZ80_06590</name>
</gene>
<comment type="caution">
    <text evidence="2">The sequence shown here is derived from an EMBL/GenBank/DDBJ whole genome shotgun (WGS) entry which is preliminary data.</text>
</comment>
<feature type="transmembrane region" description="Helical" evidence="1">
    <location>
        <begin position="47"/>
        <end position="68"/>
    </location>
</feature>
<dbReference type="RefSeq" id="WP_111281245.1">
    <property type="nucleotide sequence ID" value="NZ_QLIN01000002.1"/>
</dbReference>